<dbReference type="InterPro" id="IPR009430">
    <property type="entry name" value="GvpL/GvpF"/>
</dbReference>
<dbReference type="EMBL" id="JAUSUI010000001">
    <property type="protein sequence ID" value="MDQ0301139.1"/>
    <property type="molecule type" value="Genomic_DNA"/>
</dbReference>
<dbReference type="PANTHER" id="PTHR36852:SF1">
    <property type="entry name" value="PROTEIN GVPL 2"/>
    <property type="match status" value="1"/>
</dbReference>
<organism evidence="4 5">
    <name type="scientific">Ancylobacter polymorphus</name>
    <dbReference type="NCBI Taxonomy" id="223390"/>
    <lineage>
        <taxon>Bacteria</taxon>
        <taxon>Pseudomonadati</taxon>
        <taxon>Pseudomonadota</taxon>
        <taxon>Alphaproteobacteria</taxon>
        <taxon>Hyphomicrobiales</taxon>
        <taxon>Xanthobacteraceae</taxon>
        <taxon>Ancylobacter</taxon>
    </lineage>
</organism>
<dbReference type="RefSeq" id="WP_307017259.1">
    <property type="nucleotide sequence ID" value="NZ_JAUSUI010000001.1"/>
</dbReference>
<evidence type="ECO:0008006" key="6">
    <source>
        <dbReference type="Google" id="ProtNLM"/>
    </source>
</evidence>
<protein>
    <recommendedName>
        <fullName evidence="6">Gas vesicle protein</fullName>
    </recommendedName>
</protein>
<accession>A0ABU0B5P1</accession>
<evidence type="ECO:0000256" key="2">
    <source>
        <dbReference type="ARBA" id="ARBA00035108"/>
    </source>
</evidence>
<gene>
    <name evidence="4" type="ORF">J2S75_000150</name>
</gene>
<comment type="caution">
    <text evidence="4">The sequence shown here is derived from an EMBL/GenBank/DDBJ whole genome shotgun (WGS) entry which is preliminary data.</text>
</comment>
<keyword evidence="5" id="KW-1185">Reference proteome</keyword>
<evidence type="ECO:0000256" key="1">
    <source>
        <dbReference type="ARBA" id="ARBA00022987"/>
    </source>
</evidence>
<comment type="similarity">
    <text evidence="3">Belongs to the gas vesicle GvpF/GvpL family.</text>
</comment>
<evidence type="ECO:0000313" key="5">
    <source>
        <dbReference type="Proteomes" id="UP001224682"/>
    </source>
</evidence>
<sequence length="230" mass="24459">MLYLYAILESPPPQKTLPAGIGGAVPVFVETHGLACAVSAAADATIAPEPSQIWRHQEVVAALMEGRPVLPLRFGTVVADAAAGLRLLARHHAELSAQLDRVRHCVEFALRVAGFAEHADPSLDAGPLSGTGPGASHLRTLVRRERGWPASSDGFPHGTLNAHAQSRLLWARSPSQPDLRASFLVQRRSAAAFLDDVAALQRLRPDLGITVTGPWPPYSFSDPDLSGGPE</sequence>
<keyword evidence="1" id="KW-0304">Gas vesicle</keyword>
<dbReference type="PANTHER" id="PTHR36852">
    <property type="entry name" value="PROTEIN GVPL 2"/>
    <property type="match status" value="1"/>
</dbReference>
<dbReference type="Pfam" id="PF06386">
    <property type="entry name" value="GvpL_GvpF"/>
    <property type="match status" value="2"/>
</dbReference>
<name>A0ABU0B5P1_9HYPH</name>
<evidence type="ECO:0000256" key="3">
    <source>
        <dbReference type="ARBA" id="ARBA00035643"/>
    </source>
</evidence>
<dbReference type="Proteomes" id="UP001224682">
    <property type="component" value="Unassembled WGS sequence"/>
</dbReference>
<evidence type="ECO:0000313" key="4">
    <source>
        <dbReference type="EMBL" id="MDQ0301139.1"/>
    </source>
</evidence>
<proteinExistence type="inferred from homology"/>
<reference evidence="4 5" key="1">
    <citation type="submission" date="2023-07" db="EMBL/GenBank/DDBJ databases">
        <title>Genomic Encyclopedia of Type Strains, Phase IV (KMG-IV): sequencing the most valuable type-strain genomes for metagenomic binning, comparative biology and taxonomic classification.</title>
        <authorList>
            <person name="Goeker M."/>
        </authorList>
    </citation>
    <scope>NUCLEOTIDE SEQUENCE [LARGE SCALE GENOMIC DNA]</scope>
    <source>
        <strain evidence="4 5">DSM 2457</strain>
    </source>
</reference>
<comment type="subcellular location">
    <subcellularLocation>
        <location evidence="2">Gas vesicle</location>
    </subcellularLocation>
</comment>